<evidence type="ECO:0000313" key="5">
    <source>
        <dbReference type="EMBL" id="RCG30525.1"/>
    </source>
</evidence>
<accession>A0A367FLM3</accession>
<keyword evidence="6" id="KW-1185">Reference proteome</keyword>
<feature type="domain" description="DUF4349" evidence="4">
    <location>
        <begin position="89"/>
        <end position="298"/>
    </location>
</feature>
<reference evidence="5 6" key="1">
    <citation type="submission" date="2018-06" db="EMBL/GenBank/DDBJ databases">
        <title>Sphaerisporangium craniellae sp. nov., isolated from a marine sponge in the South China Sea.</title>
        <authorList>
            <person name="Li L."/>
        </authorList>
    </citation>
    <scope>NUCLEOTIDE SEQUENCE [LARGE SCALE GENOMIC DNA]</scope>
    <source>
        <strain evidence="5 6">CCTCC AA 208026</strain>
    </source>
</reference>
<dbReference type="InterPro" id="IPR025645">
    <property type="entry name" value="DUF4349"/>
</dbReference>
<protein>
    <submittedName>
        <fullName evidence="5">DUF4349 domain-containing protein</fullName>
    </submittedName>
</protein>
<keyword evidence="2" id="KW-1133">Transmembrane helix</keyword>
<keyword evidence="2" id="KW-0812">Transmembrane</keyword>
<feature type="transmembrane region" description="Helical" evidence="2">
    <location>
        <begin position="276"/>
        <end position="301"/>
    </location>
</feature>
<evidence type="ECO:0000256" key="1">
    <source>
        <dbReference type="SAM" id="MobiDB-lite"/>
    </source>
</evidence>
<evidence type="ECO:0000256" key="2">
    <source>
        <dbReference type="SAM" id="Phobius"/>
    </source>
</evidence>
<keyword evidence="3" id="KW-0732">Signal</keyword>
<sequence>MSRLRCRSALLASLAGAIVLLAGCGGGGVVATSADNAGGGSQAARAPMPAEVKEYAGAAESASSGGVAPQASAGTAGTGAPVKIAEPVRSIVYTGDLTVRATNVTTAADKAKQIVGAAGGRLDNEESTSYGSEGGATLVFKLPPGQYQAVLGRLGKELGRREALRQATEDVTEQVADVDSRLKSARSSLDQLRSLLSKAKTIGEVLSVEREISAREADLESLQARQKTLAARTAEATLTLRLVGPAAVVQEPDDDPPGFLSGLKDGWNALVTTVKVALTVLGALLPWLVVLAVVWAAVAALRRRARRRRAAARPQDPGDTAPAAPGSEGADGDAVRIPADDKPAPEPPLPGK</sequence>
<evidence type="ECO:0000313" key="6">
    <source>
        <dbReference type="Proteomes" id="UP000253094"/>
    </source>
</evidence>
<proteinExistence type="predicted"/>
<feature type="signal peptide" evidence="3">
    <location>
        <begin position="1"/>
        <end position="22"/>
    </location>
</feature>
<dbReference type="Proteomes" id="UP000253094">
    <property type="component" value="Unassembled WGS sequence"/>
</dbReference>
<organism evidence="5 6">
    <name type="scientific">Sphaerisporangium album</name>
    <dbReference type="NCBI Taxonomy" id="509200"/>
    <lineage>
        <taxon>Bacteria</taxon>
        <taxon>Bacillati</taxon>
        <taxon>Actinomycetota</taxon>
        <taxon>Actinomycetes</taxon>
        <taxon>Streptosporangiales</taxon>
        <taxon>Streptosporangiaceae</taxon>
        <taxon>Sphaerisporangium</taxon>
    </lineage>
</organism>
<evidence type="ECO:0000259" key="4">
    <source>
        <dbReference type="Pfam" id="PF14257"/>
    </source>
</evidence>
<dbReference type="Pfam" id="PF14257">
    <property type="entry name" value="DUF4349"/>
    <property type="match status" value="1"/>
</dbReference>
<dbReference type="AlphaFoldDB" id="A0A367FLM3"/>
<feature type="region of interest" description="Disordered" evidence="1">
    <location>
        <begin position="308"/>
        <end position="352"/>
    </location>
</feature>
<name>A0A367FLM3_9ACTN</name>
<keyword evidence="2" id="KW-0472">Membrane</keyword>
<dbReference type="EMBL" id="QOIL01000007">
    <property type="protein sequence ID" value="RCG30525.1"/>
    <property type="molecule type" value="Genomic_DNA"/>
</dbReference>
<comment type="caution">
    <text evidence="5">The sequence shown here is derived from an EMBL/GenBank/DDBJ whole genome shotgun (WGS) entry which is preliminary data.</text>
</comment>
<dbReference type="RefSeq" id="WP_114029321.1">
    <property type="nucleotide sequence ID" value="NZ_QOIL01000007.1"/>
</dbReference>
<gene>
    <name evidence="5" type="ORF">DQ384_14545</name>
</gene>
<feature type="chain" id="PRO_5039252116" evidence="3">
    <location>
        <begin position="23"/>
        <end position="352"/>
    </location>
</feature>
<evidence type="ECO:0000256" key="3">
    <source>
        <dbReference type="SAM" id="SignalP"/>
    </source>
</evidence>
<dbReference type="OrthoDB" id="186919at2"/>
<dbReference type="PROSITE" id="PS51257">
    <property type="entry name" value="PROKAR_LIPOPROTEIN"/>
    <property type="match status" value="1"/>
</dbReference>